<protein>
    <submittedName>
        <fullName evidence="1">Alpha/beta hydrolase</fullName>
    </submittedName>
</protein>
<dbReference type="Gene3D" id="3.40.50.1820">
    <property type="entry name" value="alpha/beta hydrolase"/>
    <property type="match status" value="1"/>
</dbReference>
<proteinExistence type="predicted"/>
<dbReference type="SUPFAM" id="SSF53474">
    <property type="entry name" value="alpha/beta-Hydrolases"/>
    <property type="match status" value="1"/>
</dbReference>
<name>A0ABX1JZJ9_9CELL</name>
<evidence type="ECO:0000313" key="2">
    <source>
        <dbReference type="Proteomes" id="UP000777774"/>
    </source>
</evidence>
<keyword evidence="1" id="KW-0378">Hydrolase</keyword>
<dbReference type="InterPro" id="IPR029058">
    <property type="entry name" value="AB_hydrolase_fold"/>
</dbReference>
<dbReference type="GO" id="GO:0016787">
    <property type="term" value="F:hydrolase activity"/>
    <property type="evidence" value="ECO:0007669"/>
    <property type="project" value="UniProtKB-KW"/>
</dbReference>
<accession>A0ABX1JZJ9</accession>
<reference evidence="1 2" key="1">
    <citation type="submission" date="2020-04" db="EMBL/GenBank/DDBJ databases">
        <title>MicrobeNet Type strains.</title>
        <authorList>
            <person name="Nicholson A.C."/>
        </authorList>
    </citation>
    <scope>NUCLEOTIDE SEQUENCE [LARGE SCALE GENOMIC DNA]</scope>
    <source>
        <strain evidence="1 2">ATCC BAA-787</strain>
    </source>
</reference>
<gene>
    <name evidence="1" type="ORF">HGA02_09535</name>
</gene>
<dbReference type="RefSeq" id="WP_168678810.1">
    <property type="nucleotide sequence ID" value="NZ_JAAXOY010000206.1"/>
</dbReference>
<organism evidence="1 2">
    <name type="scientific">Cellulomonas septica</name>
    <dbReference type="NCBI Taxonomy" id="285080"/>
    <lineage>
        <taxon>Bacteria</taxon>
        <taxon>Bacillati</taxon>
        <taxon>Actinomycetota</taxon>
        <taxon>Actinomycetes</taxon>
        <taxon>Micrococcales</taxon>
        <taxon>Cellulomonadaceae</taxon>
        <taxon>Cellulomonas</taxon>
    </lineage>
</organism>
<sequence length="294" mass="30643">MCWHREDNAPPSFTWTLTVTSVNGATVRHHVPAGAIGLVVLFDGGGGGSVWFRLMENRLQVEALVDAGYAVAALDSAGPSGDYDMTADPVTNQDLVNVDALISLLGFAGSDVYYLGFSSGGAFASLATVFTPAKALALFNVRGVASTFSSTVVLPPPTLWVVGRNDQRIPPTDAGLVANWAAVAASGVDWAFYVNEPAGLVPEAFERISDPTSSVSPADSADAVADLQAGAQLDACGVPVGPASAINWAVVSPGPSFTADFQAEAQRQVNELYGSHVLTSDFRQQVVDFFVAHP</sequence>
<keyword evidence="2" id="KW-1185">Reference proteome</keyword>
<comment type="caution">
    <text evidence="1">The sequence shown here is derived from an EMBL/GenBank/DDBJ whole genome shotgun (WGS) entry which is preliminary data.</text>
</comment>
<dbReference type="Proteomes" id="UP000777774">
    <property type="component" value="Unassembled WGS sequence"/>
</dbReference>
<dbReference type="EMBL" id="JAAXOY010000206">
    <property type="protein sequence ID" value="NKY39761.1"/>
    <property type="molecule type" value="Genomic_DNA"/>
</dbReference>
<evidence type="ECO:0000313" key="1">
    <source>
        <dbReference type="EMBL" id="NKY39761.1"/>
    </source>
</evidence>